<accession>D7FLU7</accession>
<evidence type="ECO:0000256" key="1">
    <source>
        <dbReference type="SAM" id="MobiDB-lite"/>
    </source>
</evidence>
<reference evidence="2 3" key="1">
    <citation type="journal article" date="2010" name="Nature">
        <title>The Ectocarpus genome and the independent evolution of multicellularity in brown algae.</title>
        <authorList>
            <person name="Cock J.M."/>
            <person name="Sterck L."/>
            <person name="Rouze P."/>
            <person name="Scornet D."/>
            <person name="Allen A.E."/>
            <person name="Amoutzias G."/>
            <person name="Anthouard V."/>
            <person name="Artiguenave F."/>
            <person name="Aury J.M."/>
            <person name="Badger J.H."/>
            <person name="Beszteri B."/>
            <person name="Billiau K."/>
            <person name="Bonnet E."/>
            <person name="Bothwell J.H."/>
            <person name="Bowler C."/>
            <person name="Boyen C."/>
            <person name="Brownlee C."/>
            <person name="Carrano C.J."/>
            <person name="Charrier B."/>
            <person name="Cho G.Y."/>
            <person name="Coelho S.M."/>
            <person name="Collen J."/>
            <person name="Corre E."/>
            <person name="Da Silva C."/>
            <person name="Delage L."/>
            <person name="Delaroque N."/>
            <person name="Dittami S.M."/>
            <person name="Doulbeau S."/>
            <person name="Elias M."/>
            <person name="Farnham G."/>
            <person name="Gachon C.M."/>
            <person name="Gschloessl B."/>
            <person name="Heesch S."/>
            <person name="Jabbari K."/>
            <person name="Jubin C."/>
            <person name="Kawai H."/>
            <person name="Kimura K."/>
            <person name="Kloareg B."/>
            <person name="Kupper F.C."/>
            <person name="Lang D."/>
            <person name="Le Bail A."/>
            <person name="Leblanc C."/>
            <person name="Lerouge P."/>
            <person name="Lohr M."/>
            <person name="Lopez P.J."/>
            <person name="Martens C."/>
            <person name="Maumus F."/>
            <person name="Michel G."/>
            <person name="Miranda-Saavedra D."/>
            <person name="Morales J."/>
            <person name="Moreau H."/>
            <person name="Motomura T."/>
            <person name="Nagasato C."/>
            <person name="Napoli C.A."/>
            <person name="Nelson D.R."/>
            <person name="Nyvall-Collen P."/>
            <person name="Peters A.F."/>
            <person name="Pommier C."/>
            <person name="Potin P."/>
            <person name="Poulain J."/>
            <person name="Quesneville H."/>
            <person name="Read B."/>
            <person name="Rensing S.A."/>
            <person name="Ritter A."/>
            <person name="Rousvoal S."/>
            <person name="Samanta M."/>
            <person name="Samson G."/>
            <person name="Schroeder D.C."/>
            <person name="Segurens B."/>
            <person name="Strittmatter M."/>
            <person name="Tonon T."/>
            <person name="Tregear J.W."/>
            <person name="Valentin K."/>
            <person name="von Dassow P."/>
            <person name="Yamagishi T."/>
            <person name="Van de Peer Y."/>
            <person name="Wincker P."/>
        </authorList>
    </citation>
    <scope>NUCLEOTIDE SEQUENCE [LARGE SCALE GENOMIC DNA]</scope>
    <source>
        <strain evidence="3">Ec32 / CCAP1310/4</strain>
    </source>
</reference>
<feature type="compositionally biased region" description="Polar residues" evidence="1">
    <location>
        <begin position="1"/>
        <end position="12"/>
    </location>
</feature>
<dbReference type="InParanoid" id="D7FLU7"/>
<dbReference type="AlphaFoldDB" id="D7FLU7"/>
<feature type="compositionally biased region" description="Basic and acidic residues" evidence="1">
    <location>
        <begin position="13"/>
        <end position="27"/>
    </location>
</feature>
<feature type="region of interest" description="Disordered" evidence="1">
    <location>
        <begin position="1"/>
        <end position="60"/>
    </location>
</feature>
<evidence type="ECO:0000313" key="3">
    <source>
        <dbReference type="Proteomes" id="UP000002630"/>
    </source>
</evidence>
<gene>
    <name evidence="2" type="ORF">Esi_0161_0041</name>
</gene>
<feature type="compositionally biased region" description="Basic residues" evidence="1">
    <location>
        <begin position="28"/>
        <end position="37"/>
    </location>
</feature>
<organism evidence="2 3">
    <name type="scientific">Ectocarpus siliculosus</name>
    <name type="common">Brown alga</name>
    <name type="synonym">Conferva siliculosa</name>
    <dbReference type="NCBI Taxonomy" id="2880"/>
    <lineage>
        <taxon>Eukaryota</taxon>
        <taxon>Sar</taxon>
        <taxon>Stramenopiles</taxon>
        <taxon>Ochrophyta</taxon>
        <taxon>PX clade</taxon>
        <taxon>Phaeophyceae</taxon>
        <taxon>Ectocarpales</taxon>
        <taxon>Ectocarpaceae</taxon>
        <taxon>Ectocarpus</taxon>
    </lineage>
</organism>
<proteinExistence type="predicted"/>
<dbReference type="EMBL" id="FN649760">
    <property type="protein sequence ID" value="CBJ29783.1"/>
    <property type="molecule type" value="Genomic_DNA"/>
</dbReference>
<name>D7FLU7_ECTSI</name>
<sequence length="87" mass="9066">MREGGTPTNSGYTRRDGGIRPDSEIARRRQQRRRGHGGRAGDGVPVLPGRDGGEAGLSSPGAVGAVVEARGLSRGPAGVFHRTYARS</sequence>
<evidence type="ECO:0000313" key="2">
    <source>
        <dbReference type="EMBL" id="CBJ29783.1"/>
    </source>
</evidence>
<dbReference type="Proteomes" id="UP000002630">
    <property type="component" value="Unassembled WGS sequence"/>
</dbReference>
<protein>
    <submittedName>
        <fullName evidence="2">Uncharacterized protein</fullName>
    </submittedName>
</protein>
<keyword evidence="3" id="KW-1185">Reference proteome</keyword>